<dbReference type="AlphaFoldDB" id="E7QZP3"/>
<dbReference type="RefSeq" id="WP_007983323.1">
    <property type="nucleotide sequence ID" value="NZ_AEMG01000029.1"/>
</dbReference>
<dbReference type="EMBL" id="FRAN01000004">
    <property type="protein sequence ID" value="SHL07427.1"/>
    <property type="molecule type" value="Genomic_DNA"/>
</dbReference>
<organism evidence="1 3">
    <name type="scientific">Haladaptatus paucihalophilus DX253</name>
    <dbReference type="NCBI Taxonomy" id="797209"/>
    <lineage>
        <taxon>Archaea</taxon>
        <taxon>Methanobacteriati</taxon>
        <taxon>Methanobacteriota</taxon>
        <taxon>Stenosarchaea group</taxon>
        <taxon>Halobacteria</taxon>
        <taxon>Halobacteriales</taxon>
        <taxon>Haladaptataceae</taxon>
        <taxon>Haladaptatus</taxon>
    </lineage>
</organism>
<gene>
    <name evidence="2" type="ORF">SAMN05444342_2928</name>
    <name evidence="1" type="ORF">ZOD2009_21262</name>
</gene>
<reference evidence="2" key="2">
    <citation type="submission" date="2016-11" db="EMBL/GenBank/DDBJ databases">
        <authorList>
            <person name="Jaros S."/>
            <person name="Januszkiewicz K."/>
            <person name="Wedrychowicz H."/>
        </authorList>
    </citation>
    <scope>NUCLEOTIDE SEQUENCE [LARGE SCALE GENOMIC DNA]</scope>
    <source>
        <strain evidence="2">DX253</strain>
    </source>
</reference>
<dbReference type="eggNOG" id="arCOG11850">
    <property type="taxonomic scope" value="Archaea"/>
</dbReference>
<dbReference type="PATRIC" id="fig|797209.4.peg.4170"/>
<dbReference type="Proteomes" id="UP000003751">
    <property type="component" value="Unassembled WGS sequence"/>
</dbReference>
<evidence type="ECO:0000313" key="3">
    <source>
        <dbReference type="Proteomes" id="UP000003751"/>
    </source>
</evidence>
<sequence>MAKLVYDGPDGTNEREIDADAIADSGRGGDIRVNLEEDRYLHTPYTGLYWIRTSEDEEKMHYSHV</sequence>
<protein>
    <submittedName>
        <fullName evidence="1">Uncharacterized protein</fullName>
    </submittedName>
</protein>
<evidence type="ECO:0000313" key="4">
    <source>
        <dbReference type="Proteomes" id="UP000184203"/>
    </source>
</evidence>
<proteinExistence type="predicted"/>
<keyword evidence="4" id="KW-1185">Reference proteome</keyword>
<dbReference type="OrthoDB" id="172698at2157"/>
<reference evidence="1 3" key="1">
    <citation type="journal article" date="2014" name="ISME J.">
        <title>Trehalose/2-sulfotrehalose biosynthesis and glycine-betaine uptake are widely spread mechanisms for osmoadaptation in the Halobacteriales.</title>
        <authorList>
            <person name="Youssef N.H."/>
            <person name="Savage-Ashlock K.N."/>
            <person name="McCully A.L."/>
            <person name="Luedtke B."/>
            <person name="Shaw E.I."/>
            <person name="Hoff W.D."/>
            <person name="Elshahed M.S."/>
        </authorList>
    </citation>
    <scope>NUCLEOTIDE SEQUENCE [LARGE SCALE GENOMIC DNA]</scope>
    <source>
        <strain evidence="1 3">DX253</strain>
    </source>
</reference>
<dbReference type="Proteomes" id="UP000184203">
    <property type="component" value="Unassembled WGS sequence"/>
</dbReference>
<evidence type="ECO:0000313" key="2">
    <source>
        <dbReference type="EMBL" id="SHL07427.1"/>
    </source>
</evidence>
<reference evidence="4" key="3">
    <citation type="submission" date="2016-11" db="EMBL/GenBank/DDBJ databases">
        <authorList>
            <person name="Varghese N."/>
            <person name="Submissions S."/>
        </authorList>
    </citation>
    <scope>NUCLEOTIDE SEQUENCE [LARGE SCALE GENOMIC DNA]</scope>
    <source>
        <strain evidence="4">DX253</strain>
    </source>
</reference>
<accession>E7QZP3</accession>
<name>E7QZP3_HALPU</name>
<evidence type="ECO:0000313" key="1">
    <source>
        <dbReference type="EMBL" id="EFW90164.1"/>
    </source>
</evidence>
<dbReference type="EMBL" id="AEMG01000029">
    <property type="protein sequence ID" value="EFW90164.1"/>
    <property type="molecule type" value="Genomic_DNA"/>
</dbReference>